<name>A0ABY4AWI4_9MICO</name>
<keyword evidence="2" id="KW-1185">Reference proteome</keyword>
<organism evidence="1 2">
    <name type="scientific">Agromyces soli</name>
    <dbReference type="NCBI Taxonomy" id="659012"/>
    <lineage>
        <taxon>Bacteria</taxon>
        <taxon>Bacillati</taxon>
        <taxon>Actinomycetota</taxon>
        <taxon>Actinomycetes</taxon>
        <taxon>Micrococcales</taxon>
        <taxon>Microbacteriaceae</taxon>
        <taxon>Agromyces</taxon>
    </lineage>
</organism>
<sequence length="159" mass="17304">MKDLLATLALLRFELLTPKQIVDAAAIDLTGGGSALDLELASLYPDDYECVESLLVEALDTSGEPHSDDDVWWAFVGEVARQVDQGEMNVERGGRTILRHARLTQNSEQYVADLIGLESELDDGDGSNPEPLEELGTLLGELQARAARHRARTGRVGDC</sequence>
<dbReference type="Proteomes" id="UP000831304">
    <property type="component" value="Chromosome"/>
</dbReference>
<protein>
    <recommendedName>
        <fullName evidence="3">TerB family tellurite resistance protein</fullName>
    </recommendedName>
</protein>
<dbReference type="EMBL" id="CP094533">
    <property type="protein sequence ID" value="UOE27519.1"/>
    <property type="molecule type" value="Genomic_DNA"/>
</dbReference>
<reference evidence="1 2" key="1">
    <citation type="submission" date="2022-03" db="EMBL/GenBank/DDBJ databases">
        <title>Agromyces sp. isolated from the gut of P. brevitarsis seulensis larvae.</title>
        <authorList>
            <person name="Won M."/>
            <person name="Kwon S.-W."/>
        </authorList>
    </citation>
    <scope>NUCLEOTIDE SEQUENCE [LARGE SCALE GENOMIC DNA]</scope>
    <source>
        <strain evidence="1 2">KACC 16215</strain>
    </source>
</reference>
<gene>
    <name evidence="1" type="ORF">MTP13_07005</name>
</gene>
<proteinExistence type="predicted"/>
<evidence type="ECO:0000313" key="1">
    <source>
        <dbReference type="EMBL" id="UOE27519.1"/>
    </source>
</evidence>
<evidence type="ECO:0000313" key="2">
    <source>
        <dbReference type="Proteomes" id="UP000831304"/>
    </source>
</evidence>
<evidence type="ECO:0008006" key="3">
    <source>
        <dbReference type="Google" id="ProtNLM"/>
    </source>
</evidence>
<dbReference type="RefSeq" id="WP_243570349.1">
    <property type="nucleotide sequence ID" value="NZ_BAAARD010000001.1"/>
</dbReference>
<accession>A0ABY4AWI4</accession>